<comment type="caution">
    <text evidence="2">The sequence shown here is derived from an EMBL/GenBank/DDBJ whole genome shotgun (WGS) entry which is preliminary data.</text>
</comment>
<comment type="similarity">
    <text evidence="1">Belongs to the metallo-dependent hydrolases superfamily. Adenosine and AMP deaminases family.</text>
</comment>
<evidence type="ECO:0000313" key="2">
    <source>
        <dbReference type="EMBL" id="KAK5782172.1"/>
    </source>
</evidence>
<name>A0AAN7WQY0_9SACH</name>
<dbReference type="PANTHER" id="PTHR11359">
    <property type="entry name" value="AMP DEAMINASE"/>
    <property type="match status" value="1"/>
</dbReference>
<dbReference type="EMBL" id="JAWIZZ010000006">
    <property type="protein sequence ID" value="KAK5782172.1"/>
    <property type="molecule type" value="Genomic_DNA"/>
</dbReference>
<dbReference type="PANTHER" id="PTHR11359:SF7">
    <property type="entry name" value="INACTIVE DEAMINASE YBR284W-RELATED"/>
    <property type="match status" value="1"/>
</dbReference>
<sequence>MTTGQMQKRSTMFFEHCDSPINIYRNFNKNLPTLKNEATRKLNKKNILSIDDMDMISLKTDFDKQMVLGSPMYLESDEEIEITKEYNNNLAFDLQFCNDNNTNIDNCCQKVVPTNSKHFCFKGIKNCKNPVLQLTSIRRKYITSSFQDNKLNAKYNIDTWLLYPKPLPKFWKFEKDDRFKRQNSELDFLNTSEYLIHKKPGIRDISYTGKYFDINQYQEEFSKFRELREKDCTFIKNDCRKIPNFTEFRKDFEYVIGIIQNHNINSMSEKRLSYLLNKFDLFQHLKSNSEVLENKQVPYRDFYNSRKVDQDLLLSGIISQRQLSEFIWNKINYEADKIVYCTSNNEKLTVKDFFQFGKENGEKTLDIGLKLIDDEFLDWYKNIYLVTYHIIQLPLKQIENILTGKQFRYFLIANTFLEFDNYIEGQYLAEILIKYSIHPLEKSKYQLVQISIDYQFMNKNDNCNSNWWVKFAKWVVKWKLISHNIRWNIRISRVFSNLFKYKMVRNFEEYFDLFFEPLISEQNNINLQYCLRTVCSFDIVISQSDEYLWNEFPDINLSPKEWIANGDNPTISHYMYYFYVRLSAFNQMRYEKNLNTITLRSYCSPTASTRSSQFSIHDNFFTESIESLVCNLLLCNGGLLRGEGLWLAPATLEYLFYLFQIPIIAAPLSSISLHSSLIQHPISETFYYSNVNNSRNKNNINHSRDVTVEEQTSYRNNPFMNLVKIGFKVSISSKSILFNSSYTLEPLIEEYSVAASIYLLNAADLCELARNSVLCSGYEGFYKAHWTGVLSMALDNSPISEMIGLTDIWYDKREDTRIKHNVPNIRRKYRIDTLNQEWDFIDSRFV</sequence>
<evidence type="ECO:0000313" key="3">
    <source>
        <dbReference type="Proteomes" id="UP001306508"/>
    </source>
</evidence>
<dbReference type="Pfam" id="PF19326">
    <property type="entry name" value="AMP_deaminase"/>
    <property type="match status" value="2"/>
</dbReference>
<accession>A0AAN7WQY0</accession>
<dbReference type="InterPro" id="IPR032466">
    <property type="entry name" value="Metal_Hydrolase"/>
</dbReference>
<dbReference type="InterPro" id="IPR006329">
    <property type="entry name" value="AMPD"/>
</dbReference>
<dbReference type="GO" id="GO:0003876">
    <property type="term" value="F:AMP deaminase activity"/>
    <property type="evidence" value="ECO:0007669"/>
    <property type="project" value="InterPro"/>
</dbReference>
<dbReference type="Gene3D" id="3.20.20.140">
    <property type="entry name" value="Metal-dependent hydrolases"/>
    <property type="match status" value="2"/>
</dbReference>
<dbReference type="AlphaFoldDB" id="A0AAN7WQY0"/>
<evidence type="ECO:0000256" key="1">
    <source>
        <dbReference type="ARBA" id="ARBA00006676"/>
    </source>
</evidence>
<dbReference type="GO" id="GO:0032264">
    <property type="term" value="P:IMP salvage"/>
    <property type="evidence" value="ECO:0007669"/>
    <property type="project" value="InterPro"/>
</dbReference>
<gene>
    <name evidence="2" type="ORF">RI543_000097</name>
</gene>
<protein>
    <submittedName>
        <fullName evidence="2">Uncharacterized protein</fullName>
    </submittedName>
</protein>
<reference evidence="3" key="1">
    <citation type="submission" date="2023-07" db="EMBL/GenBank/DDBJ databases">
        <title>A draft genome of Kazachstania heterogenica Y-27499.</title>
        <authorList>
            <person name="Donic C."/>
            <person name="Kralova J.S."/>
            <person name="Fidel L."/>
            <person name="Ben-Dor S."/>
            <person name="Jung S."/>
        </authorList>
    </citation>
    <scope>NUCLEOTIDE SEQUENCE [LARGE SCALE GENOMIC DNA]</scope>
    <source>
        <strain evidence="3">Y27499</strain>
    </source>
</reference>
<dbReference type="GO" id="GO:0005829">
    <property type="term" value="C:cytosol"/>
    <property type="evidence" value="ECO:0007669"/>
    <property type="project" value="TreeGrafter"/>
</dbReference>
<keyword evidence="3" id="KW-1185">Reference proteome</keyword>
<organism evidence="2 3">
    <name type="scientific">Arxiozyma heterogenica</name>
    <dbReference type="NCBI Taxonomy" id="278026"/>
    <lineage>
        <taxon>Eukaryota</taxon>
        <taxon>Fungi</taxon>
        <taxon>Dikarya</taxon>
        <taxon>Ascomycota</taxon>
        <taxon>Saccharomycotina</taxon>
        <taxon>Saccharomycetes</taxon>
        <taxon>Saccharomycetales</taxon>
        <taxon>Saccharomycetaceae</taxon>
        <taxon>Arxiozyma</taxon>
    </lineage>
</organism>
<dbReference type="Proteomes" id="UP001306508">
    <property type="component" value="Unassembled WGS sequence"/>
</dbReference>
<dbReference type="SUPFAM" id="SSF51556">
    <property type="entry name" value="Metallo-dependent hydrolases"/>
    <property type="match status" value="2"/>
</dbReference>
<proteinExistence type="inferred from homology"/>